<dbReference type="InterPro" id="IPR000421">
    <property type="entry name" value="FA58C"/>
</dbReference>
<proteinExistence type="predicted"/>
<evidence type="ECO:0000313" key="5">
    <source>
        <dbReference type="Proteomes" id="UP000578112"/>
    </source>
</evidence>
<dbReference type="EMBL" id="JACHNH010000001">
    <property type="protein sequence ID" value="MBB4762480.1"/>
    <property type="molecule type" value="Genomic_DNA"/>
</dbReference>
<dbReference type="PANTHER" id="PTHR19328:SF13">
    <property type="entry name" value="HIPL1 PROTEIN"/>
    <property type="match status" value="1"/>
</dbReference>
<evidence type="ECO:0000313" key="4">
    <source>
        <dbReference type="EMBL" id="MBB4762480.1"/>
    </source>
</evidence>
<protein>
    <submittedName>
        <fullName evidence="4">Glucose/arabinose dehydrogenase</fullName>
    </submittedName>
</protein>
<feature type="compositionally biased region" description="Polar residues" evidence="1">
    <location>
        <begin position="706"/>
        <end position="721"/>
    </location>
</feature>
<dbReference type="SUPFAM" id="SSF50952">
    <property type="entry name" value="Soluble quinoprotein glucose dehydrogenase"/>
    <property type="match status" value="1"/>
</dbReference>
<evidence type="ECO:0000259" key="3">
    <source>
        <dbReference type="PROSITE" id="PS50093"/>
    </source>
</evidence>
<dbReference type="PANTHER" id="PTHR19328">
    <property type="entry name" value="HEDGEHOG-INTERACTING PROTEIN"/>
    <property type="match status" value="1"/>
</dbReference>
<accession>A0A7W7HXD9</accession>
<feature type="domain" description="F5/8 type C" evidence="2">
    <location>
        <begin position="832"/>
        <end position="984"/>
    </location>
</feature>
<dbReference type="Pfam" id="PF18911">
    <property type="entry name" value="PKD_4"/>
    <property type="match status" value="1"/>
</dbReference>
<dbReference type="SMART" id="SM00231">
    <property type="entry name" value="FA58C"/>
    <property type="match status" value="2"/>
</dbReference>
<reference evidence="4 5" key="1">
    <citation type="submission" date="2020-08" db="EMBL/GenBank/DDBJ databases">
        <title>Sequencing the genomes of 1000 actinobacteria strains.</title>
        <authorList>
            <person name="Klenk H.-P."/>
        </authorList>
    </citation>
    <scope>NUCLEOTIDE SEQUENCE [LARGE SCALE GENOMIC DNA]</scope>
    <source>
        <strain evidence="4 5">DSM 43149</strain>
    </source>
</reference>
<dbReference type="SUPFAM" id="SSF49785">
    <property type="entry name" value="Galactose-binding domain-like"/>
    <property type="match status" value="2"/>
</dbReference>
<dbReference type="GO" id="GO:0005975">
    <property type="term" value="P:carbohydrate metabolic process"/>
    <property type="evidence" value="ECO:0007669"/>
    <property type="project" value="UniProtKB-ARBA"/>
</dbReference>
<dbReference type="RefSeq" id="WP_184993602.1">
    <property type="nucleotide sequence ID" value="NZ_BOMK01000012.1"/>
</dbReference>
<keyword evidence="5" id="KW-1185">Reference proteome</keyword>
<dbReference type="Gene3D" id="2.120.10.30">
    <property type="entry name" value="TolB, C-terminal domain"/>
    <property type="match status" value="1"/>
</dbReference>
<dbReference type="InterPro" id="IPR022409">
    <property type="entry name" value="PKD/Chitinase_dom"/>
</dbReference>
<dbReference type="Pfam" id="PF07995">
    <property type="entry name" value="GSDH"/>
    <property type="match status" value="2"/>
</dbReference>
<dbReference type="InterPro" id="IPR011042">
    <property type="entry name" value="6-blade_b-propeller_TolB-like"/>
</dbReference>
<dbReference type="InterPro" id="IPR008979">
    <property type="entry name" value="Galactose-bd-like_sf"/>
</dbReference>
<feature type="region of interest" description="Disordered" evidence="1">
    <location>
        <begin position="167"/>
        <end position="199"/>
    </location>
</feature>
<name>A0A7W7HXD9_9ACTN</name>
<dbReference type="PROSITE" id="PS50022">
    <property type="entry name" value="FA58C_3"/>
    <property type="match status" value="2"/>
</dbReference>
<dbReference type="InterPro" id="IPR012938">
    <property type="entry name" value="Glc/Sorbosone_DH"/>
</dbReference>
<organism evidence="4 5">
    <name type="scientific">Actinoplanes digitatis</name>
    <dbReference type="NCBI Taxonomy" id="1868"/>
    <lineage>
        <taxon>Bacteria</taxon>
        <taxon>Bacillati</taxon>
        <taxon>Actinomycetota</taxon>
        <taxon>Actinomycetes</taxon>
        <taxon>Micromonosporales</taxon>
        <taxon>Micromonosporaceae</taxon>
        <taxon>Actinoplanes</taxon>
    </lineage>
</organism>
<dbReference type="InterPro" id="IPR000601">
    <property type="entry name" value="PKD_dom"/>
</dbReference>
<feature type="domain" description="PKD" evidence="3">
    <location>
        <begin position="424"/>
        <end position="510"/>
    </location>
</feature>
<evidence type="ECO:0000256" key="1">
    <source>
        <dbReference type="SAM" id="MobiDB-lite"/>
    </source>
</evidence>
<dbReference type="Gene3D" id="2.60.40.10">
    <property type="entry name" value="Immunoglobulins"/>
    <property type="match status" value="1"/>
</dbReference>
<dbReference type="CDD" id="cd00146">
    <property type="entry name" value="PKD"/>
    <property type="match status" value="1"/>
</dbReference>
<comment type="caution">
    <text evidence="4">The sequence shown here is derived from an EMBL/GenBank/DDBJ whole genome shotgun (WGS) entry which is preliminary data.</text>
</comment>
<dbReference type="SUPFAM" id="SSF49299">
    <property type="entry name" value="PKD domain"/>
    <property type="match status" value="1"/>
</dbReference>
<feature type="region of interest" description="Disordered" evidence="1">
    <location>
        <begin position="706"/>
        <end position="728"/>
    </location>
</feature>
<feature type="domain" description="F5/8 type C" evidence="2">
    <location>
        <begin position="690"/>
        <end position="822"/>
    </location>
</feature>
<evidence type="ECO:0000259" key="2">
    <source>
        <dbReference type="PROSITE" id="PS50022"/>
    </source>
</evidence>
<gene>
    <name evidence="4" type="ORF">BJ971_003036</name>
</gene>
<sequence>MNIEFAPDGRIFVAEKAGRIKVFDSIADPTPTLFADLSVNVHNQNDRGFLGLALHPDFPTQPYVYVLYTYDAPPGQVAPVWNDNCSAIGGANGGRCVVTARLSRLQAAGDVMTGTEEVLLHDWCQQFSSHSIGDLHFGADGMLYVTAGDGASFNVVDYGQLGTPVNPCADPPGGTMAPPTAEGGALRSQDVRTSADPTGLDGSLLRLDPLTGAAAAGNPAAASADPNTRRIIAHGLRNPYRFAMRPGTGEVWLGDVGWATWEEINRLTNPTARVTNFGWPCFEGTARHGGYDGANVNICEGLYTAGGQSGPHYAYQHTEKVVAGETCPSGGSSISGMAFYPTSGGDYPASYQGAVFFADYTRDCIWAMRPAAPGGVPDAANRQTFVAAASNPVDLAIGPGGDLYYADAAGTIKRIRYFSGNQPPNAVLVAAPTTGHGPLTVDFDAGQSTDPDPADEGLLRYEWDFTADGTVDARTPTATYTYPPGGPYTARLRVLDTLDAADTQTVEIQAGNTPPEAFVDAPAAGTTFAVGDTISFAGHATDPELGDLPAAALRWRLLQYHCYTLDNCHIHTVQEWNGVAAASFPAPDHEYPSYLELVLTATDSGGLSATSTRRIDPRTVDLTFNSNPPGLQVAVGSTVQTTPFTRTVIQGSQNSVSGVTPQSAGGTAYVYAAWSDAGAQTHVIVAPTTPKTYTATFVRQRLPQSQLKVRSVDSQETTGPPTNALDGNPATHWHTQWVAADPKHPHQITLDLGATYSVTGLSYLPRQNSTNGRIARYEVLVSTDGTNWGTPVAKGTWPNGTVEQTVTFAGKTGRYVRLRALSEVAGRAWTTAAELNVAVAQRVPRVTMKVRSADSQETVGENGRATNVLDGNTATYWHTQWQAAAPAHPHEIQLDLGRAGSVSCVYYRPRQNSANGRIADYEVYTSTDGTNWGTPAATGTWLNNTAEQNACFSARTARYIRLRALSEVAGKPWTSAAEIGVIGR</sequence>
<dbReference type="SMART" id="SM00089">
    <property type="entry name" value="PKD"/>
    <property type="match status" value="1"/>
</dbReference>
<dbReference type="InterPro" id="IPR035986">
    <property type="entry name" value="PKD_dom_sf"/>
</dbReference>
<dbReference type="Pfam" id="PF00754">
    <property type="entry name" value="F5_F8_type_C"/>
    <property type="match status" value="2"/>
</dbReference>
<dbReference type="AlphaFoldDB" id="A0A7W7HXD9"/>
<dbReference type="Proteomes" id="UP000578112">
    <property type="component" value="Unassembled WGS sequence"/>
</dbReference>
<dbReference type="PROSITE" id="PS50093">
    <property type="entry name" value="PKD"/>
    <property type="match status" value="1"/>
</dbReference>
<dbReference type="InterPro" id="IPR011041">
    <property type="entry name" value="Quinoprot_gluc/sorb_DH_b-prop"/>
</dbReference>
<dbReference type="Gene3D" id="2.60.120.260">
    <property type="entry name" value="Galactose-binding domain-like"/>
    <property type="match status" value="2"/>
</dbReference>
<dbReference type="InterPro" id="IPR013783">
    <property type="entry name" value="Ig-like_fold"/>
</dbReference>